<dbReference type="PRINTS" id="PR00723">
    <property type="entry name" value="SUBTILISIN"/>
</dbReference>
<evidence type="ECO:0000256" key="6">
    <source>
        <dbReference type="ARBA" id="ARBA00022801"/>
    </source>
</evidence>
<dbReference type="Gene3D" id="3.50.30.30">
    <property type="match status" value="1"/>
</dbReference>
<feature type="domain" description="PA" evidence="14">
    <location>
        <begin position="415"/>
        <end position="489"/>
    </location>
</feature>
<proteinExistence type="inferred from homology"/>
<dbReference type="PROSITE" id="PS51892">
    <property type="entry name" value="SUBTILASE"/>
    <property type="match status" value="1"/>
</dbReference>
<dbReference type="InterPro" id="IPR003137">
    <property type="entry name" value="PA_domain"/>
</dbReference>
<evidence type="ECO:0000256" key="11">
    <source>
        <dbReference type="SAM" id="MobiDB-lite"/>
    </source>
</evidence>
<dbReference type="GO" id="GO:0016020">
    <property type="term" value="C:membrane"/>
    <property type="evidence" value="ECO:0007669"/>
    <property type="project" value="InterPro"/>
</dbReference>
<dbReference type="PROSITE" id="PS00138">
    <property type="entry name" value="SUBTILASE_SER"/>
    <property type="match status" value="1"/>
</dbReference>
<dbReference type="Pfam" id="PF02225">
    <property type="entry name" value="PA"/>
    <property type="match status" value="1"/>
</dbReference>
<keyword evidence="4 9" id="KW-0645">Protease</keyword>
<dbReference type="InterPro" id="IPR023828">
    <property type="entry name" value="Peptidase_S8_Ser-AS"/>
</dbReference>
<dbReference type="AlphaFoldDB" id="A0A068RSN6"/>
<dbReference type="PANTHER" id="PTHR43806:SF66">
    <property type="entry name" value="SERIN ENDOPEPTIDASE"/>
    <property type="match status" value="1"/>
</dbReference>
<feature type="domain" description="C5a peptidase/Subtilisin-like protease SBT2-like Fn3-like" evidence="15">
    <location>
        <begin position="638"/>
        <end position="757"/>
    </location>
</feature>
<evidence type="ECO:0000256" key="8">
    <source>
        <dbReference type="PIRSR" id="PIRSR615500-1"/>
    </source>
</evidence>
<evidence type="ECO:0000256" key="9">
    <source>
        <dbReference type="PROSITE-ProRule" id="PRU01240"/>
    </source>
</evidence>
<evidence type="ECO:0000256" key="5">
    <source>
        <dbReference type="ARBA" id="ARBA00022729"/>
    </source>
</evidence>
<dbReference type="Gene3D" id="3.40.50.200">
    <property type="entry name" value="Peptidase S8/S53 domain"/>
    <property type="match status" value="1"/>
</dbReference>
<dbReference type="InterPro" id="IPR046450">
    <property type="entry name" value="PA_dom_sf"/>
</dbReference>
<dbReference type="Pfam" id="PF06280">
    <property type="entry name" value="fn3_5"/>
    <property type="match status" value="1"/>
</dbReference>
<dbReference type="GO" id="GO:0004252">
    <property type="term" value="F:serine-type endopeptidase activity"/>
    <property type="evidence" value="ECO:0007669"/>
    <property type="project" value="UniProtKB-UniRule"/>
</dbReference>
<dbReference type="STRING" id="1263082.A0A068RSN6"/>
<feature type="active site" description="Charge relay system" evidence="8 9">
    <location>
        <position position="561"/>
    </location>
</feature>
<evidence type="ECO:0000313" key="17">
    <source>
        <dbReference type="Proteomes" id="UP000027586"/>
    </source>
</evidence>
<dbReference type="EMBL" id="CBTN010000014">
    <property type="protein sequence ID" value="CDH52730.1"/>
    <property type="molecule type" value="Genomic_DNA"/>
</dbReference>
<feature type="region of interest" description="Disordered" evidence="11">
    <location>
        <begin position="230"/>
        <end position="251"/>
    </location>
</feature>
<evidence type="ECO:0000256" key="3">
    <source>
        <dbReference type="ARBA" id="ARBA00022525"/>
    </source>
</evidence>
<dbReference type="Pfam" id="PF00082">
    <property type="entry name" value="Peptidase_S8"/>
    <property type="match status" value="1"/>
</dbReference>
<dbReference type="VEuPathDB" id="FungiDB:LCOR_04174.1"/>
<feature type="signal peptide" evidence="12">
    <location>
        <begin position="1"/>
        <end position="25"/>
    </location>
</feature>
<dbReference type="InterPro" id="IPR022398">
    <property type="entry name" value="Peptidase_S8_His-AS"/>
</dbReference>
<protein>
    <submittedName>
        <fullName evidence="16">Subtilisin-like serine protease pr1c</fullName>
    </submittedName>
</protein>
<dbReference type="InterPro" id="IPR015500">
    <property type="entry name" value="Peptidase_S8_subtilisin-rel"/>
</dbReference>
<comment type="caution">
    <text evidence="16">The sequence shown here is derived from an EMBL/GenBank/DDBJ whole genome shotgun (WGS) entry which is preliminary data.</text>
</comment>
<reference evidence="16" key="1">
    <citation type="submission" date="2013-08" db="EMBL/GenBank/DDBJ databases">
        <title>Gene expansion shapes genome architecture in the human pathogen Lichtheimia corymbifera: an evolutionary genomics analysis in the ancient terrestrial Mucorales (Mucoromycotina).</title>
        <authorList>
            <person name="Schwartze V.U."/>
            <person name="Winter S."/>
            <person name="Shelest E."/>
            <person name="Marcet-Houben M."/>
            <person name="Horn F."/>
            <person name="Wehner S."/>
            <person name="Hoffmann K."/>
            <person name="Riege K."/>
            <person name="Sammeth M."/>
            <person name="Nowrousian M."/>
            <person name="Valiante V."/>
            <person name="Linde J."/>
            <person name="Jacobsen I.D."/>
            <person name="Marz M."/>
            <person name="Brakhage A.A."/>
            <person name="Gabaldon T."/>
            <person name="Bocker S."/>
            <person name="Voigt K."/>
        </authorList>
    </citation>
    <scope>NUCLEOTIDE SEQUENCE [LARGE SCALE GENOMIC DNA]</scope>
    <source>
        <strain evidence="16">FSU 9682</strain>
    </source>
</reference>
<dbReference type="InterPro" id="IPR010435">
    <property type="entry name" value="C5a/SBT2-like_Fn3"/>
</dbReference>
<dbReference type="PROSITE" id="PS00137">
    <property type="entry name" value="SUBTILASE_HIS"/>
    <property type="match status" value="1"/>
</dbReference>
<keyword evidence="5 12" id="KW-0732">Signal</keyword>
<keyword evidence="17" id="KW-1185">Reference proteome</keyword>
<dbReference type="Gene3D" id="2.60.40.1710">
    <property type="entry name" value="Subtilisin-like superfamily"/>
    <property type="match status" value="1"/>
</dbReference>
<dbReference type="OrthoDB" id="206201at2759"/>
<evidence type="ECO:0000313" key="16">
    <source>
        <dbReference type="EMBL" id="CDH52730.1"/>
    </source>
</evidence>
<evidence type="ECO:0000259" key="13">
    <source>
        <dbReference type="Pfam" id="PF00082"/>
    </source>
</evidence>
<evidence type="ECO:0000256" key="1">
    <source>
        <dbReference type="ARBA" id="ARBA00011073"/>
    </source>
</evidence>
<dbReference type="InterPro" id="IPR023827">
    <property type="entry name" value="Peptidase_S8_Asp-AS"/>
</dbReference>
<dbReference type="CDD" id="cd07489">
    <property type="entry name" value="Peptidases_S8_5"/>
    <property type="match status" value="1"/>
</dbReference>
<dbReference type="InterPro" id="IPR050131">
    <property type="entry name" value="Peptidase_S8_subtilisin-like"/>
</dbReference>
<keyword evidence="3" id="KW-0964">Secreted</keyword>
<feature type="chain" id="PRO_5001652665" evidence="12">
    <location>
        <begin position="26"/>
        <end position="907"/>
    </location>
</feature>
<keyword evidence="2" id="KW-0134">Cell wall</keyword>
<feature type="active site" description="Charge relay system" evidence="8 9">
    <location>
        <position position="196"/>
    </location>
</feature>
<evidence type="ECO:0000256" key="10">
    <source>
        <dbReference type="RuleBase" id="RU003355"/>
    </source>
</evidence>
<dbReference type="GO" id="GO:0006508">
    <property type="term" value="P:proteolysis"/>
    <property type="evidence" value="ECO:0007669"/>
    <property type="project" value="UniProtKB-KW"/>
</dbReference>
<accession>A0A068RSN6</accession>
<evidence type="ECO:0000259" key="14">
    <source>
        <dbReference type="Pfam" id="PF02225"/>
    </source>
</evidence>
<evidence type="ECO:0000256" key="7">
    <source>
        <dbReference type="ARBA" id="ARBA00022825"/>
    </source>
</evidence>
<dbReference type="SUPFAM" id="SSF52025">
    <property type="entry name" value="PA domain"/>
    <property type="match status" value="1"/>
</dbReference>
<organism evidence="16 17">
    <name type="scientific">Lichtheimia corymbifera JMRC:FSU:9682</name>
    <dbReference type="NCBI Taxonomy" id="1263082"/>
    <lineage>
        <taxon>Eukaryota</taxon>
        <taxon>Fungi</taxon>
        <taxon>Fungi incertae sedis</taxon>
        <taxon>Mucoromycota</taxon>
        <taxon>Mucoromycotina</taxon>
        <taxon>Mucoromycetes</taxon>
        <taxon>Mucorales</taxon>
        <taxon>Lichtheimiaceae</taxon>
        <taxon>Lichtheimia</taxon>
    </lineage>
</organism>
<evidence type="ECO:0000256" key="12">
    <source>
        <dbReference type="SAM" id="SignalP"/>
    </source>
</evidence>
<name>A0A068RSN6_9FUNG</name>
<dbReference type="InterPro" id="IPR036852">
    <property type="entry name" value="Peptidase_S8/S53_dom_sf"/>
</dbReference>
<dbReference type="InterPro" id="IPR034187">
    <property type="entry name" value="Peptidases_S8_5"/>
</dbReference>
<comment type="similarity">
    <text evidence="1 9 10">Belongs to the peptidase S8 family.</text>
</comment>
<sequence>MKFFSPLWGLAAAATLLLESNPVFAANVHPSQISKKEFEVVPGRYIVEFSGGNVDASSKKLTELLNGKFDDTKVSIVRSWNHSFMRGISLQIDTVKNSKTKSKSNDDDEDLVVESMSTSNDNVLDSVMKALQDEALVANVYPVRIIPRPQLTATPLSSGAKGIDTGLLEPHSMTQVDRVHKELKNKGKGIKVGVIDSGVDYKHEALGGCLGKGCKVAYGYDLVGDDYNAEIPGSTPKPDDDPLDDCGKDSGASGHGTHVSGIIAGKSENFTGVAPEATLGMWRVFGCKGSASNDVIIQAMLDAYEAGVDIISMSLGDSLGWSETADSVVAQRIVESGVPVIIAAGNEGASGAFTAGTPSVGHGPVSVASFDNNYFIAKQFSADGLDGKQIYSPSESSGQIPDGDLALGDKNVDSSSDACKAENVPKEVKGKIGLVRRGSCTFDEKAANLAKAGAIGALVFNAEGDVFTPSTTTAKIPVAGVSNEIGLKLVDLIKGGKTVKATFDHQESTLPVSTGKTVSSFSSVGPSYENDLKPEIAGIGGNVYSTLPRYLGGWGMMSGTSMATPYVSGAVALYLKQAQKDHDLSTKPKFITEQFQHYAYKAPNVNVVGVDSPLAQGAGLIQVYDTLTQNVHITPGAISFNDTANIVRTQKLTIKNNGHSTVSYQISNNVSVAIQPYDQNPYIFSEPATYINDERNAAASIKFNKKTIKLGPGKSATIKFTVTPPTKHNSPDDHIMYGGFIQFKSQNSKHKDLTVPYFGIVGDQRKLPLFMPDSPVVTDENQSKLYDSKDDVFVFDPKNATTVPYFIYGFQTPTAHLKATLYTEKGKALGTVWSADYEIGRNTLSEPYTATIWDGTYKPTIGKFEFPISLQAPKGKYRIGWKALKLLGNPNKSQDWESWTSCIIQVV</sequence>
<evidence type="ECO:0000259" key="15">
    <source>
        <dbReference type="Pfam" id="PF06280"/>
    </source>
</evidence>
<dbReference type="PROSITE" id="PS00136">
    <property type="entry name" value="SUBTILASE_ASP"/>
    <property type="match status" value="1"/>
</dbReference>
<feature type="active site" description="Charge relay system" evidence="8 9">
    <location>
        <position position="255"/>
    </location>
</feature>
<evidence type="ECO:0000256" key="4">
    <source>
        <dbReference type="ARBA" id="ARBA00022670"/>
    </source>
</evidence>
<dbReference type="GO" id="GO:0005615">
    <property type="term" value="C:extracellular space"/>
    <property type="evidence" value="ECO:0007669"/>
    <property type="project" value="TreeGrafter"/>
</dbReference>
<dbReference type="Proteomes" id="UP000027586">
    <property type="component" value="Unassembled WGS sequence"/>
</dbReference>
<dbReference type="SUPFAM" id="SSF52743">
    <property type="entry name" value="Subtilisin-like"/>
    <property type="match status" value="1"/>
</dbReference>
<dbReference type="InterPro" id="IPR000209">
    <property type="entry name" value="Peptidase_S8/S53_dom"/>
</dbReference>
<keyword evidence="6 9" id="KW-0378">Hydrolase</keyword>
<evidence type="ECO:0000256" key="2">
    <source>
        <dbReference type="ARBA" id="ARBA00022512"/>
    </source>
</evidence>
<keyword evidence="7 9" id="KW-0720">Serine protease</keyword>
<feature type="compositionally biased region" description="Basic and acidic residues" evidence="11">
    <location>
        <begin position="237"/>
        <end position="248"/>
    </location>
</feature>
<dbReference type="PANTHER" id="PTHR43806">
    <property type="entry name" value="PEPTIDASE S8"/>
    <property type="match status" value="1"/>
</dbReference>
<feature type="domain" description="Peptidase S8/S53" evidence="13">
    <location>
        <begin position="187"/>
        <end position="580"/>
    </location>
</feature>
<gene>
    <name evidence="16" type="ORF">LCOR_04174.1</name>
</gene>